<dbReference type="PANTHER" id="PTHR30486">
    <property type="entry name" value="TWITCHING MOTILITY PROTEIN PILT"/>
    <property type="match status" value="1"/>
</dbReference>
<evidence type="ECO:0000313" key="4">
    <source>
        <dbReference type="EMBL" id="KPC17880.1"/>
    </source>
</evidence>
<comment type="caution">
    <text evidence="4">The sequence shown here is derived from an EMBL/GenBank/DDBJ whole genome shotgun (WGS) entry which is preliminary data.</text>
</comment>
<protein>
    <submittedName>
        <fullName evidence="4">Defect in organelle trafficking protein DotB ATPase</fullName>
    </submittedName>
</protein>
<comment type="similarity">
    <text evidence="1">Belongs to the GSP E family.</text>
</comment>
<feature type="domain" description="Bacterial type II secretion system protein E" evidence="2">
    <location>
        <begin position="51"/>
        <end position="267"/>
    </location>
</feature>
<reference evidence="4 5" key="1">
    <citation type="submission" date="2015-07" db="EMBL/GenBank/DDBJ databases">
        <authorList>
            <person name="O'Brien H.E."/>
            <person name="Thakur S."/>
            <person name="Gong Y."/>
            <person name="Wang P.W."/>
            <person name="Guttman D.S."/>
        </authorList>
    </citation>
    <scope>NUCLEOTIDE SEQUENCE [LARGE SCALE GENOMIC DNA]</scope>
    <source>
        <strain evidence="4 5">107</strain>
    </source>
</reference>
<dbReference type="InterPro" id="IPR027417">
    <property type="entry name" value="P-loop_NTPase"/>
</dbReference>
<dbReference type="Proteomes" id="UP000037943">
    <property type="component" value="Unassembled WGS sequence"/>
</dbReference>
<dbReference type="InterPro" id="IPR050921">
    <property type="entry name" value="T4SS_GSP_E_ATPase"/>
</dbReference>
<reference evidence="4 5" key="2">
    <citation type="submission" date="2015-10" db="EMBL/GenBank/DDBJ databases">
        <title>Comparative genomics and high-throughput reverse genetic screens identify a new phytobacterial MAMP and an Arabidopsis receptor required for immune elicitation.</title>
        <authorList>
            <person name="Mott G.A."/>
            <person name="Thakur S."/>
            <person name="Wang P.W."/>
            <person name="Desveaux D."/>
            <person name="Guttman D.S."/>
        </authorList>
    </citation>
    <scope>NUCLEOTIDE SEQUENCE [LARGE SCALE GENOMIC DNA]</scope>
    <source>
        <strain evidence="4 5">107</strain>
    </source>
</reference>
<evidence type="ECO:0000259" key="2">
    <source>
        <dbReference type="Pfam" id="PF00437"/>
    </source>
</evidence>
<dbReference type="Pfam" id="PF00437">
    <property type="entry name" value="T2SSE"/>
    <property type="match status" value="1"/>
</dbReference>
<dbReference type="Gene3D" id="3.40.50.300">
    <property type="entry name" value="P-loop containing nucleotide triphosphate hydrolases"/>
    <property type="match status" value="1"/>
</dbReference>
<evidence type="ECO:0000313" key="5">
    <source>
        <dbReference type="Proteomes" id="UP000037943"/>
    </source>
</evidence>
<name>A0ABR5KTJ9_PSEAV</name>
<dbReference type="EMBL" id="LGLK01000057">
    <property type="protein sequence ID" value="KPC16921.1"/>
    <property type="molecule type" value="Genomic_DNA"/>
</dbReference>
<organism evidence="4 5">
    <name type="scientific">Pseudomonas amygdali pv. lachrymans</name>
    <name type="common">Pseudomonas syringae pv. lachrymans</name>
    <dbReference type="NCBI Taxonomy" id="53707"/>
    <lineage>
        <taxon>Bacteria</taxon>
        <taxon>Pseudomonadati</taxon>
        <taxon>Pseudomonadota</taxon>
        <taxon>Gammaproteobacteria</taxon>
        <taxon>Pseudomonadales</taxon>
        <taxon>Pseudomonadaceae</taxon>
        <taxon>Pseudomonas</taxon>
        <taxon>Pseudomonas amygdali</taxon>
    </lineage>
</organism>
<dbReference type="SUPFAM" id="SSF52540">
    <property type="entry name" value="P-loop containing nucleoside triphosphate hydrolases"/>
    <property type="match status" value="1"/>
</dbReference>
<keyword evidence="5" id="KW-1185">Reference proteome</keyword>
<dbReference type="EMBL" id="LGLK01000057">
    <property type="protein sequence ID" value="KPC17880.1"/>
    <property type="molecule type" value="Genomic_DNA"/>
</dbReference>
<evidence type="ECO:0000256" key="1">
    <source>
        <dbReference type="ARBA" id="ARBA00006611"/>
    </source>
</evidence>
<evidence type="ECO:0000313" key="3">
    <source>
        <dbReference type="EMBL" id="KPC16921.1"/>
    </source>
</evidence>
<sequence>MKLTERRLSDNEARDLIIAIYNTNAPSMLGAGDPINAAHEFFREEGGKRQRYRFRVNAVGCLRNGRKSLTITLRTIPSLPPHWETYGVEKEIIDVTRSIDQGLILVVGATGNGKSTLLASILRDRIEGPNSHTNLVTIEHPIEFVYDEVQKDTSLVTQLQVGNDVSGFHDGVVNSLRMAPNVILVGESRDLETVQASLEAAMTGHGVFSTVHANNVPETFQRLVYVFPKDMQQQARIDVIQPMKMIVAQRLIPTVDGRRTAIRETMIFDQQDKDMMMESDNIASAAFRLVHSRGRPMVEDAKMKYEDGIISEEVYKRVLSNYQAMKANLG</sequence>
<gene>
    <name evidence="3" type="ORF">AC499_0123</name>
    <name evidence="4" type="ORF">AC499_1082</name>
</gene>
<dbReference type="PANTHER" id="PTHR30486:SF6">
    <property type="entry name" value="TYPE IV PILUS RETRACTATION ATPASE PILT"/>
    <property type="match status" value="1"/>
</dbReference>
<proteinExistence type="inferred from homology"/>
<accession>A0ABR5KTJ9</accession>
<dbReference type="InterPro" id="IPR001482">
    <property type="entry name" value="T2SS/T4SS_dom"/>
</dbReference>